<evidence type="ECO:0000256" key="5">
    <source>
        <dbReference type="ARBA" id="ARBA00023040"/>
    </source>
</evidence>
<dbReference type="Proteomes" id="UP000261540">
    <property type="component" value="Unplaced"/>
</dbReference>
<dbReference type="GO" id="GO:0004930">
    <property type="term" value="F:G protein-coupled receptor activity"/>
    <property type="evidence" value="ECO:0007669"/>
    <property type="project" value="UniProtKB-KW"/>
</dbReference>
<dbReference type="InterPro" id="IPR017452">
    <property type="entry name" value="GPCR_Rhodpsn_7TM"/>
</dbReference>
<feature type="transmembrane region" description="Helical" evidence="10">
    <location>
        <begin position="228"/>
        <end position="248"/>
    </location>
</feature>
<evidence type="ECO:0000256" key="9">
    <source>
        <dbReference type="RuleBase" id="RU000688"/>
    </source>
</evidence>
<comment type="subcellular location">
    <subcellularLocation>
        <location evidence="1">Cell membrane</location>
        <topology evidence="1">Multi-pass membrane protein</topology>
    </subcellularLocation>
</comment>
<evidence type="ECO:0000313" key="13">
    <source>
        <dbReference type="Proteomes" id="UP000261540"/>
    </source>
</evidence>
<evidence type="ECO:0000256" key="6">
    <source>
        <dbReference type="ARBA" id="ARBA00023136"/>
    </source>
</evidence>
<dbReference type="PROSITE" id="PS00237">
    <property type="entry name" value="G_PROTEIN_RECEP_F1_1"/>
    <property type="match status" value="1"/>
</dbReference>
<dbReference type="GeneTree" id="ENSGT01030000234621"/>
<feature type="transmembrane region" description="Helical" evidence="10">
    <location>
        <begin position="275"/>
        <end position="294"/>
    </location>
</feature>
<feature type="transmembrane region" description="Helical" evidence="10">
    <location>
        <begin position="101"/>
        <end position="123"/>
    </location>
</feature>
<comment type="similarity">
    <text evidence="9">Belongs to the G-protein coupled receptor 1 family.</text>
</comment>
<organism evidence="12 13">
    <name type="scientific">Paramormyrops kingsleyae</name>
    <dbReference type="NCBI Taxonomy" id="1676925"/>
    <lineage>
        <taxon>Eukaryota</taxon>
        <taxon>Metazoa</taxon>
        <taxon>Chordata</taxon>
        <taxon>Craniata</taxon>
        <taxon>Vertebrata</taxon>
        <taxon>Euteleostomi</taxon>
        <taxon>Actinopterygii</taxon>
        <taxon>Neopterygii</taxon>
        <taxon>Teleostei</taxon>
        <taxon>Osteoglossocephala</taxon>
        <taxon>Osteoglossomorpha</taxon>
        <taxon>Osteoglossiformes</taxon>
        <taxon>Mormyridae</taxon>
        <taxon>Paramormyrops</taxon>
    </lineage>
</organism>
<dbReference type="PANTHER" id="PTHR24231">
    <property type="entry name" value="PURINOCEPTOR-RELATED G-PROTEIN COUPLED RECEPTOR"/>
    <property type="match status" value="1"/>
</dbReference>
<evidence type="ECO:0000256" key="3">
    <source>
        <dbReference type="ARBA" id="ARBA00022692"/>
    </source>
</evidence>
<dbReference type="AlphaFoldDB" id="A0A3B3SAJ8"/>
<dbReference type="Pfam" id="PF00001">
    <property type="entry name" value="7tm_1"/>
    <property type="match status" value="1"/>
</dbReference>
<feature type="transmembrane region" description="Helical" evidence="10">
    <location>
        <begin position="181"/>
        <end position="207"/>
    </location>
</feature>
<dbReference type="PANTHER" id="PTHR24231:SF25">
    <property type="entry name" value="G-PROTEIN COUPLED RECEPTORS FAMILY 1 PROFILE DOMAIN-CONTAINING PROTEIN"/>
    <property type="match status" value="1"/>
</dbReference>
<keyword evidence="2" id="KW-1003">Cell membrane</keyword>
<reference evidence="12" key="1">
    <citation type="submission" date="2025-08" db="UniProtKB">
        <authorList>
            <consortium name="Ensembl"/>
        </authorList>
    </citation>
    <scope>IDENTIFICATION</scope>
</reference>
<feature type="transmembrane region" description="Helical" evidence="10">
    <location>
        <begin position="135"/>
        <end position="157"/>
    </location>
</feature>
<keyword evidence="8 9" id="KW-0807">Transducer</keyword>
<dbReference type="PROSITE" id="PS50262">
    <property type="entry name" value="G_PROTEIN_RECEP_F1_2"/>
    <property type="match status" value="1"/>
</dbReference>
<feature type="transmembrane region" description="Helical" evidence="10">
    <location>
        <begin position="55"/>
        <end position="81"/>
    </location>
</feature>
<dbReference type="InterPro" id="IPR000276">
    <property type="entry name" value="GPCR_Rhodpsn"/>
</dbReference>
<keyword evidence="5 9" id="KW-0297">G-protein coupled receptor</keyword>
<name>A0A3B3SAJ8_9TELE</name>
<dbReference type="GO" id="GO:0005886">
    <property type="term" value="C:plasma membrane"/>
    <property type="evidence" value="ECO:0007669"/>
    <property type="project" value="UniProtKB-SubCell"/>
</dbReference>
<dbReference type="Gene3D" id="1.20.1070.10">
    <property type="entry name" value="Rhodopsin 7-helix transmembrane proteins"/>
    <property type="match status" value="1"/>
</dbReference>
<keyword evidence="7 9" id="KW-0675">Receptor</keyword>
<dbReference type="SUPFAM" id="SSF81321">
    <property type="entry name" value="Family A G protein-coupled receptor-like"/>
    <property type="match status" value="1"/>
</dbReference>
<evidence type="ECO:0000259" key="11">
    <source>
        <dbReference type="PROSITE" id="PS50262"/>
    </source>
</evidence>
<evidence type="ECO:0000256" key="2">
    <source>
        <dbReference type="ARBA" id="ARBA00022475"/>
    </source>
</evidence>
<sequence length="328" mass="37667">MDWDSFQGVPYLVPDEYRKIFAPLMYGFVFALGMVLNGTLLCLVCCTTKSWSCSVIYLVNLSVADLLYVLTLPLLIISYAMEDAWPFGDTACRMVRFSSSANLHSSMLFLMCISVHRFLGVCYPVRAIVYKTKRIAAMVSTFVWIVVATELLPTFAFTHTGIIKNVTVCFDMTSPGDFHQYLPYGLFTTVVCFFIPTLVIFTCYCSMVKTLFQTQANIQVGQEMRRKSARTIIIVCLLFGICFVPHYITKTMYLFLRTYLTDNCNALQRMIQAYVIWRPFVSLNSCINPILYFASSKKYPEDIKQKLISEWKRQASCKECRNYECCSH</sequence>
<dbReference type="PRINTS" id="PR00237">
    <property type="entry name" value="GPCRRHODOPSN"/>
</dbReference>
<keyword evidence="3 9" id="KW-0812">Transmembrane</keyword>
<dbReference type="Ensembl" id="ENSPKIT00000008010.1">
    <property type="protein sequence ID" value="ENSPKIP00000027245.1"/>
    <property type="gene ID" value="ENSPKIG00000009386.1"/>
</dbReference>
<keyword evidence="13" id="KW-1185">Reference proteome</keyword>
<feature type="transmembrane region" description="Helical" evidence="10">
    <location>
        <begin position="20"/>
        <end position="43"/>
    </location>
</feature>
<evidence type="ECO:0000256" key="1">
    <source>
        <dbReference type="ARBA" id="ARBA00004651"/>
    </source>
</evidence>
<proteinExistence type="inferred from homology"/>
<feature type="domain" description="G-protein coupled receptors family 1 profile" evidence="11">
    <location>
        <begin position="36"/>
        <end position="292"/>
    </location>
</feature>
<accession>A0A3B3SAJ8</accession>
<protein>
    <recommendedName>
        <fullName evidence="11">G-protein coupled receptors family 1 profile domain-containing protein</fullName>
    </recommendedName>
</protein>
<keyword evidence="6 10" id="KW-0472">Membrane</keyword>
<reference evidence="12" key="2">
    <citation type="submission" date="2025-09" db="UniProtKB">
        <authorList>
            <consortium name="Ensembl"/>
        </authorList>
    </citation>
    <scope>IDENTIFICATION</scope>
</reference>
<evidence type="ECO:0000256" key="4">
    <source>
        <dbReference type="ARBA" id="ARBA00022989"/>
    </source>
</evidence>
<evidence type="ECO:0000256" key="7">
    <source>
        <dbReference type="ARBA" id="ARBA00023170"/>
    </source>
</evidence>
<evidence type="ECO:0000256" key="8">
    <source>
        <dbReference type="ARBA" id="ARBA00023224"/>
    </source>
</evidence>
<evidence type="ECO:0000313" key="12">
    <source>
        <dbReference type="Ensembl" id="ENSPKIP00000027245.1"/>
    </source>
</evidence>
<keyword evidence="4 10" id="KW-1133">Transmembrane helix</keyword>
<evidence type="ECO:0000256" key="10">
    <source>
        <dbReference type="SAM" id="Phobius"/>
    </source>
</evidence>
<dbReference type="PRINTS" id="PR01157">
    <property type="entry name" value="P2YPURNOCPTR"/>
</dbReference>